<dbReference type="InterPro" id="IPR009242">
    <property type="entry name" value="DUF896"/>
</dbReference>
<keyword evidence="1" id="KW-0963">Cytoplasm</keyword>
<dbReference type="Gene3D" id="1.10.287.540">
    <property type="entry name" value="Helix hairpin bin"/>
    <property type="match status" value="1"/>
</dbReference>
<evidence type="ECO:0000256" key="1">
    <source>
        <dbReference type="ARBA" id="ARBA00022490"/>
    </source>
</evidence>
<gene>
    <name evidence="2" type="ORF">SDC9_168757</name>
</gene>
<dbReference type="AlphaFoldDB" id="A0A645G3E3"/>
<dbReference type="EMBL" id="VSSQ01069349">
    <property type="protein sequence ID" value="MPN21378.1"/>
    <property type="molecule type" value="Genomic_DNA"/>
</dbReference>
<accession>A0A645G3E3</accession>
<sequence length="76" mass="8724">MTDLENKLQSMALDDLIKGINQFTANSRIRELTELETQERALYRKEYIRRIGRNLRATLDNTDITYADGGEDGSNS</sequence>
<dbReference type="Pfam" id="PF05979">
    <property type="entry name" value="DUF896"/>
    <property type="match status" value="1"/>
</dbReference>
<comment type="caution">
    <text evidence="2">The sequence shown here is derived from an EMBL/GenBank/DDBJ whole genome shotgun (WGS) entry which is preliminary data.</text>
</comment>
<organism evidence="2">
    <name type="scientific">bioreactor metagenome</name>
    <dbReference type="NCBI Taxonomy" id="1076179"/>
    <lineage>
        <taxon>unclassified sequences</taxon>
        <taxon>metagenomes</taxon>
        <taxon>ecological metagenomes</taxon>
    </lineage>
</organism>
<name>A0A645G3E3_9ZZZZ</name>
<dbReference type="SUPFAM" id="SSF158221">
    <property type="entry name" value="YnzC-like"/>
    <property type="match status" value="1"/>
</dbReference>
<protein>
    <submittedName>
        <fullName evidence="2">Uncharacterized protein</fullName>
    </submittedName>
</protein>
<reference evidence="2" key="1">
    <citation type="submission" date="2019-08" db="EMBL/GenBank/DDBJ databases">
        <authorList>
            <person name="Kucharzyk K."/>
            <person name="Murdoch R.W."/>
            <person name="Higgins S."/>
            <person name="Loffler F."/>
        </authorList>
    </citation>
    <scope>NUCLEOTIDE SEQUENCE</scope>
</reference>
<evidence type="ECO:0000313" key="2">
    <source>
        <dbReference type="EMBL" id="MPN21378.1"/>
    </source>
</evidence>
<proteinExistence type="predicted"/>